<dbReference type="RefSeq" id="WP_184247765.1">
    <property type="nucleotide sequence ID" value="NZ_JACHLR010000015.1"/>
</dbReference>
<dbReference type="InterPro" id="IPR029069">
    <property type="entry name" value="HotDog_dom_sf"/>
</dbReference>
<dbReference type="CDD" id="cd03443">
    <property type="entry name" value="PaaI_thioesterase"/>
    <property type="match status" value="1"/>
</dbReference>
<evidence type="ECO:0000313" key="3">
    <source>
        <dbReference type="Proteomes" id="UP000555448"/>
    </source>
</evidence>
<dbReference type="EMBL" id="JACHLR010000015">
    <property type="protein sequence ID" value="MBB4859939.1"/>
    <property type="molecule type" value="Genomic_DNA"/>
</dbReference>
<organism evidence="2 3">
    <name type="scientific">Novosphingobium chloroacetimidivorans</name>
    <dbReference type="NCBI Taxonomy" id="1428314"/>
    <lineage>
        <taxon>Bacteria</taxon>
        <taxon>Pseudomonadati</taxon>
        <taxon>Pseudomonadota</taxon>
        <taxon>Alphaproteobacteria</taxon>
        <taxon>Sphingomonadales</taxon>
        <taxon>Sphingomonadaceae</taxon>
        <taxon>Novosphingobium</taxon>
    </lineage>
</organism>
<reference evidence="2 3" key="1">
    <citation type="submission" date="2020-08" db="EMBL/GenBank/DDBJ databases">
        <title>Functional genomics of gut bacteria from endangered species of beetles.</title>
        <authorList>
            <person name="Carlos-Shanley C."/>
        </authorList>
    </citation>
    <scope>NUCLEOTIDE SEQUENCE [LARGE SCALE GENOMIC DNA]</scope>
    <source>
        <strain evidence="2 3">S00245</strain>
    </source>
</reference>
<comment type="caution">
    <text evidence="2">The sequence shown here is derived from an EMBL/GenBank/DDBJ whole genome shotgun (WGS) entry which is preliminary data.</text>
</comment>
<evidence type="ECO:0000313" key="2">
    <source>
        <dbReference type="EMBL" id="MBB4859939.1"/>
    </source>
</evidence>
<evidence type="ECO:0000259" key="1">
    <source>
        <dbReference type="Pfam" id="PF03061"/>
    </source>
</evidence>
<gene>
    <name evidence="2" type="ORF">HNO88_003272</name>
</gene>
<keyword evidence="3" id="KW-1185">Reference proteome</keyword>
<dbReference type="Pfam" id="PF03061">
    <property type="entry name" value="4HBT"/>
    <property type="match status" value="1"/>
</dbReference>
<feature type="domain" description="Thioesterase" evidence="1">
    <location>
        <begin position="50"/>
        <end position="125"/>
    </location>
</feature>
<protein>
    <submittedName>
        <fullName evidence="2">Acyl-coenzyme A thioesterase PaaI-like protein</fullName>
    </submittedName>
</protein>
<accession>A0A7W7NXY6</accession>
<dbReference type="GO" id="GO:0016790">
    <property type="term" value="F:thiolester hydrolase activity"/>
    <property type="evidence" value="ECO:0007669"/>
    <property type="project" value="UniProtKB-ARBA"/>
</dbReference>
<name>A0A7W7NXY6_9SPHN</name>
<dbReference type="SUPFAM" id="SSF54637">
    <property type="entry name" value="Thioesterase/thiol ester dehydrase-isomerase"/>
    <property type="match status" value="1"/>
</dbReference>
<dbReference type="Gene3D" id="3.10.129.10">
    <property type="entry name" value="Hotdog Thioesterase"/>
    <property type="match status" value="1"/>
</dbReference>
<dbReference type="Proteomes" id="UP000555448">
    <property type="component" value="Unassembled WGS sequence"/>
</dbReference>
<proteinExistence type="predicted"/>
<sequence>MGQADFAAQGWSALPTRAFSAAIGPIWARGEPGAREVCLACSDAVANDHMGMVHGGALMTFADIALGLAVVDAIGAPNCSTAQLHYNFAAGVKVGSLLVCAPEVVRRTRRMVFTRGLFRVGEETVGSADAIFNVFEPRAG</sequence>
<dbReference type="AlphaFoldDB" id="A0A7W7NXY6"/>
<dbReference type="InterPro" id="IPR006683">
    <property type="entry name" value="Thioestr_dom"/>
</dbReference>